<dbReference type="AlphaFoldDB" id="A0A0C2N9W1"/>
<gene>
    <name evidence="2" type="ORF">RF11_14816</name>
</gene>
<name>A0A0C2N9W1_THEKT</name>
<dbReference type="Gene3D" id="2.40.128.620">
    <property type="match status" value="1"/>
</dbReference>
<dbReference type="Proteomes" id="UP000031668">
    <property type="component" value="Unassembled WGS sequence"/>
</dbReference>
<proteinExistence type="predicted"/>
<keyword evidence="1" id="KW-1015">Disulfide bond</keyword>
<evidence type="ECO:0000313" key="3">
    <source>
        <dbReference type="Proteomes" id="UP000031668"/>
    </source>
</evidence>
<evidence type="ECO:0000313" key="2">
    <source>
        <dbReference type="EMBL" id="KII73130.1"/>
    </source>
</evidence>
<comment type="caution">
    <text evidence="2">The sequence shown here is derived from an EMBL/GenBank/DDBJ whole genome shotgun (WGS) entry which is preliminary data.</text>
</comment>
<dbReference type="InterPro" id="IPR002172">
    <property type="entry name" value="LDrepeatLR_classA_rpt"/>
</dbReference>
<protein>
    <submittedName>
        <fullName evidence="2">Uncharacterized protein</fullName>
    </submittedName>
</protein>
<sequence>MCDGVIDCSDGSDEYKFCYSQNFSRTISLNHRENGHIEFSWRAKDSSLSFQVTIIDLHDESILIDEIIKEANMDVGGHVICGSYLIIVQNTINYKVQQATYQYIPPKVLTPKNLAYDPENNKLKWDAYPYPCVPRIYYVKISII</sequence>
<keyword evidence="3" id="KW-1185">Reference proteome</keyword>
<reference evidence="2 3" key="1">
    <citation type="journal article" date="2014" name="Genome Biol. Evol.">
        <title>The genome of the myxosporean Thelohanellus kitauei shows adaptations to nutrient acquisition within its fish host.</title>
        <authorList>
            <person name="Yang Y."/>
            <person name="Xiong J."/>
            <person name="Zhou Z."/>
            <person name="Huo F."/>
            <person name="Miao W."/>
            <person name="Ran C."/>
            <person name="Liu Y."/>
            <person name="Zhang J."/>
            <person name="Feng J."/>
            <person name="Wang M."/>
            <person name="Wang M."/>
            <person name="Wang L."/>
            <person name="Yao B."/>
        </authorList>
    </citation>
    <scope>NUCLEOTIDE SEQUENCE [LARGE SCALE GENOMIC DNA]</scope>
    <source>
        <strain evidence="2">Wuqing</strain>
    </source>
</reference>
<dbReference type="CDD" id="cd00112">
    <property type="entry name" value="LDLa"/>
    <property type="match status" value="1"/>
</dbReference>
<organism evidence="2 3">
    <name type="scientific">Thelohanellus kitauei</name>
    <name type="common">Myxosporean</name>
    <dbReference type="NCBI Taxonomy" id="669202"/>
    <lineage>
        <taxon>Eukaryota</taxon>
        <taxon>Metazoa</taxon>
        <taxon>Cnidaria</taxon>
        <taxon>Myxozoa</taxon>
        <taxon>Myxosporea</taxon>
        <taxon>Bivalvulida</taxon>
        <taxon>Platysporina</taxon>
        <taxon>Myxobolidae</taxon>
        <taxon>Thelohanellus</taxon>
    </lineage>
</organism>
<accession>A0A0C2N9W1</accession>
<evidence type="ECO:0000256" key="1">
    <source>
        <dbReference type="ARBA" id="ARBA00023157"/>
    </source>
</evidence>
<dbReference type="EMBL" id="JWZT01000972">
    <property type="protein sequence ID" value="KII73130.1"/>
    <property type="molecule type" value="Genomic_DNA"/>
</dbReference>